<feature type="repeat" description="ANK" evidence="3">
    <location>
        <begin position="919"/>
        <end position="948"/>
    </location>
</feature>
<protein>
    <submittedName>
        <fullName evidence="7">Uncharacterized protein</fullName>
    </submittedName>
</protein>
<feature type="transmembrane region" description="Helical" evidence="4">
    <location>
        <begin position="1244"/>
        <end position="1268"/>
    </location>
</feature>
<dbReference type="Pfam" id="PF24883">
    <property type="entry name" value="NPHP3_N"/>
    <property type="match status" value="1"/>
</dbReference>
<evidence type="ECO:0000256" key="1">
    <source>
        <dbReference type="ARBA" id="ARBA00022737"/>
    </source>
</evidence>
<evidence type="ECO:0000256" key="2">
    <source>
        <dbReference type="ARBA" id="ARBA00023043"/>
    </source>
</evidence>
<feature type="repeat" description="ANK" evidence="3">
    <location>
        <begin position="853"/>
        <end position="882"/>
    </location>
</feature>
<dbReference type="EMBL" id="PDXD01000242">
    <property type="protein sequence ID" value="RYN53210.1"/>
    <property type="molecule type" value="Genomic_DNA"/>
</dbReference>
<evidence type="ECO:0000256" key="4">
    <source>
        <dbReference type="SAM" id="Phobius"/>
    </source>
</evidence>
<feature type="repeat" description="ANK" evidence="3">
    <location>
        <begin position="1117"/>
        <end position="1146"/>
    </location>
</feature>
<proteinExistence type="predicted"/>
<evidence type="ECO:0000313" key="8">
    <source>
        <dbReference type="Proteomes" id="UP000291422"/>
    </source>
</evidence>
<dbReference type="SUPFAM" id="SSF52540">
    <property type="entry name" value="P-loop containing nucleoside triphosphate hydrolases"/>
    <property type="match status" value="1"/>
</dbReference>
<dbReference type="SMART" id="SM00248">
    <property type="entry name" value="ANK"/>
    <property type="match status" value="15"/>
</dbReference>
<keyword evidence="4" id="KW-1133">Transmembrane helix</keyword>
<dbReference type="Pfam" id="PF17107">
    <property type="entry name" value="SesA"/>
    <property type="match status" value="1"/>
</dbReference>
<dbReference type="InterPro" id="IPR002110">
    <property type="entry name" value="Ankyrin_rpt"/>
</dbReference>
<feature type="repeat" description="ANK" evidence="3">
    <location>
        <begin position="1150"/>
        <end position="1179"/>
    </location>
</feature>
<evidence type="ECO:0000256" key="3">
    <source>
        <dbReference type="PROSITE-ProRule" id="PRU00023"/>
    </source>
</evidence>
<evidence type="ECO:0000259" key="5">
    <source>
        <dbReference type="Pfam" id="PF17107"/>
    </source>
</evidence>
<feature type="repeat" description="ANK" evidence="3">
    <location>
        <begin position="985"/>
        <end position="1014"/>
    </location>
</feature>
<comment type="caution">
    <text evidence="7">The sequence shown here is derived from an EMBL/GenBank/DDBJ whole genome shotgun (WGS) entry which is preliminary data.</text>
</comment>
<dbReference type="Gene3D" id="1.25.40.20">
    <property type="entry name" value="Ankyrin repeat-containing domain"/>
    <property type="match status" value="2"/>
</dbReference>
<dbReference type="AlphaFoldDB" id="A0A4Q4ML40"/>
<reference evidence="8" key="1">
    <citation type="journal article" date="2019" name="bioRxiv">
        <title>Genomics, evolutionary history and diagnostics of the Alternaria alternata species group including apple and Asian pear pathotypes.</title>
        <authorList>
            <person name="Armitage A.D."/>
            <person name="Cockerton H.M."/>
            <person name="Sreenivasaprasad S."/>
            <person name="Woodhall J.W."/>
            <person name="Lane C.R."/>
            <person name="Harrison R.J."/>
            <person name="Clarkson J.P."/>
        </authorList>
    </citation>
    <scope>NUCLEOTIDE SEQUENCE [LARGE SCALE GENOMIC DNA]</scope>
    <source>
        <strain evidence="8">FERA 1177</strain>
    </source>
</reference>
<dbReference type="InterPro" id="IPR036770">
    <property type="entry name" value="Ankyrin_rpt-contain_sf"/>
</dbReference>
<dbReference type="PANTHER" id="PTHR24198">
    <property type="entry name" value="ANKYRIN REPEAT AND PROTEIN KINASE DOMAIN-CONTAINING PROTEIN"/>
    <property type="match status" value="1"/>
</dbReference>
<keyword evidence="4" id="KW-0812">Transmembrane</keyword>
<name>A0A4Q4ML40_ALTAL</name>
<feature type="repeat" description="ANK" evidence="3">
    <location>
        <begin position="820"/>
        <end position="849"/>
    </location>
</feature>
<dbReference type="InterPro" id="IPR056884">
    <property type="entry name" value="NPHP3-like_N"/>
</dbReference>
<dbReference type="PROSITE" id="PS50297">
    <property type="entry name" value="ANK_REP_REGION"/>
    <property type="match status" value="11"/>
</dbReference>
<accession>A0A4Q4ML40</accession>
<feature type="domain" description="NACHT-NTPase and P-loop NTPases N-terminal" evidence="5">
    <location>
        <begin position="13"/>
        <end position="134"/>
    </location>
</feature>
<dbReference type="Pfam" id="PF12796">
    <property type="entry name" value="Ank_2"/>
    <property type="match status" value="4"/>
</dbReference>
<dbReference type="SUPFAM" id="SSF48403">
    <property type="entry name" value="Ankyrin repeat"/>
    <property type="match status" value="2"/>
</dbReference>
<dbReference type="InterPro" id="IPR027417">
    <property type="entry name" value="P-loop_NTPase"/>
</dbReference>
<feature type="repeat" description="ANK" evidence="3">
    <location>
        <begin position="1051"/>
        <end position="1080"/>
    </location>
</feature>
<gene>
    <name evidence="7" type="ORF">AA0117_g13342</name>
</gene>
<feature type="repeat" description="ANK" evidence="3">
    <location>
        <begin position="952"/>
        <end position="981"/>
    </location>
</feature>
<keyword evidence="4" id="KW-0472">Membrane</keyword>
<evidence type="ECO:0000259" key="6">
    <source>
        <dbReference type="Pfam" id="PF24883"/>
    </source>
</evidence>
<dbReference type="PANTHER" id="PTHR24198:SF165">
    <property type="entry name" value="ANKYRIN REPEAT-CONTAINING PROTEIN-RELATED"/>
    <property type="match status" value="1"/>
</dbReference>
<organism evidence="7 8">
    <name type="scientific">Alternaria alternata</name>
    <name type="common">Alternaria rot fungus</name>
    <name type="synonym">Torula alternata</name>
    <dbReference type="NCBI Taxonomy" id="5599"/>
    <lineage>
        <taxon>Eukaryota</taxon>
        <taxon>Fungi</taxon>
        <taxon>Dikarya</taxon>
        <taxon>Ascomycota</taxon>
        <taxon>Pezizomycotina</taxon>
        <taxon>Dothideomycetes</taxon>
        <taxon>Pleosporomycetidae</taxon>
        <taxon>Pleosporales</taxon>
        <taxon>Pleosporineae</taxon>
        <taxon>Pleosporaceae</taxon>
        <taxon>Alternaria</taxon>
        <taxon>Alternaria sect. Alternaria</taxon>
        <taxon>Alternaria alternata complex</taxon>
    </lineage>
</organism>
<feature type="repeat" description="ANK" evidence="3">
    <location>
        <begin position="886"/>
        <end position="915"/>
    </location>
</feature>
<feature type="repeat" description="ANK" evidence="3">
    <location>
        <begin position="754"/>
        <end position="783"/>
    </location>
</feature>
<keyword evidence="1" id="KW-0677">Repeat</keyword>
<dbReference type="Pfam" id="PF13637">
    <property type="entry name" value="Ank_4"/>
    <property type="match status" value="1"/>
</dbReference>
<dbReference type="Gene3D" id="3.40.50.300">
    <property type="entry name" value="P-loop containing nucleotide triphosphate hydrolases"/>
    <property type="match status" value="1"/>
</dbReference>
<dbReference type="Proteomes" id="UP000291422">
    <property type="component" value="Unassembled WGS sequence"/>
</dbReference>
<dbReference type="VEuPathDB" id="FungiDB:CC77DRAFT_382457"/>
<evidence type="ECO:0000313" key="7">
    <source>
        <dbReference type="EMBL" id="RYN53210.1"/>
    </source>
</evidence>
<sequence length="1269" mass="136378">MSGAQASLVADLIDSVITVLNTAAKLYSDVKDADDIPEAFREGTQLLAIVQDALRNVQTRTSATSIDDEACKELQPILERSMERALRLETVFRRVVPHASTSRHDRYLLIANAPGKDSRVETLMKGMLEDIKLLAESSVVGPNTGAEVEELAKAIEELLTLIPSTLEDALEGSINNYGSGTVNANTGSGTANNNTSSGRQYVGQNLFFGGGSFKAFDPAKLLADERKRCLSSLSFATIDARRQDIATAHQDTCEWIFETSQFQQWRDRNDLKSHNGVLWTKGKPGAGKSTLMKHVWQNRSKFFEGYVTVAYFFNARGEKLEKTPLGMLRSMACQLLDHDLLYERFLPRFRDKEERNEKREWRETELKDFLLSQAKTPQLKPLFVLIDALDECRESDVREVVSFLEEMSICAVRANVTLNVCLSSRHYPTISMRKNLNLVVEEIREHDHDIARYVHDKLKKQDKDIETEVLRKAGGVFMWVVLVIAILNRAYDEGKVEAMHQKLNELPDDLEKVFETLLHEDNPDKDETICLLQWVLFARRALKPEELYFGMRAGTQSGNLGAWDRSKVTSEDIQRRITSSSRGLIETRKGEDTTMQFIHESVNDFLLRNKRLQTLDSGLQSNPIGTSHDRLRACCMSYLNTDGLEASERSLLVEETTLSYPLLEYASTHVLRHAEEAQGRGVEQTELLHWLQGSKIFERLRHFHNAFEKIPGLGCSKGVRPLYILSLHGCQELVRAVLYESGVDVNAQGGAFGSALQATASKGEEEIVKMLLAYGADANAQGGLYGSALQAAAYGGEEEVVKMLLAQGADANAQGGAFGSALQAAAYKGEEEIVKVLLAQGADANAQGGAFGSALQAAALEGKEEIVKMLLAQGADANAQGGVYGSALQAAAYGGEEEIVKMLLAQGADANAQGGVYGSALQAAAVDGKEEVVKMLLAQGADANAQGGAFGSALQAAAYKGEEEIVKVLLAQGADDNAQGGVYGSALQAAASEGKEEIVKMLLAQGADANAQGGVFGNALQAAALEGKEEIVKMLLAQGADANAQGGLYGSALQAAAYEGEEEIVKVLLAQGADANAQGGLYGSALQAAALEGKAEIVKMLLAQGADANAQGGVFGNALQAAAYGGKEEIVKMLLAQGADDNAQGGVYGSALQAAASEGKEEIVKMLLAQGADANAQGGLYGNALQAAVVGDEGNVVGVLLEHGVDVNTQYQPRSGVSDANSAKTCHSSSESYLDYVSRNLLPLLLHSGGILFASSILLIGVLVLSYLT</sequence>
<feature type="domain" description="Nephrocystin 3-like N-terminal" evidence="6">
    <location>
        <begin position="251"/>
        <end position="425"/>
    </location>
</feature>
<feature type="repeat" description="ANK" evidence="3">
    <location>
        <begin position="787"/>
        <end position="816"/>
    </location>
</feature>
<feature type="repeat" description="ANK" evidence="3">
    <location>
        <begin position="1084"/>
        <end position="1113"/>
    </location>
</feature>
<feature type="repeat" description="ANK" evidence="3">
    <location>
        <begin position="1018"/>
        <end position="1047"/>
    </location>
</feature>
<dbReference type="PROSITE" id="PS50088">
    <property type="entry name" value="ANK_REPEAT"/>
    <property type="match status" value="13"/>
</dbReference>
<dbReference type="VEuPathDB" id="FungiDB:CC77DRAFT_1009615"/>
<dbReference type="Pfam" id="PF00023">
    <property type="entry name" value="Ank"/>
    <property type="match status" value="1"/>
</dbReference>
<keyword evidence="2 3" id="KW-0040">ANK repeat</keyword>
<dbReference type="InterPro" id="IPR031352">
    <property type="entry name" value="SesA"/>
</dbReference>